<dbReference type="InterPro" id="IPR013328">
    <property type="entry name" value="6PGD_dom2"/>
</dbReference>
<name>A0A964T453_9HYPH</name>
<dbReference type="PANTHER" id="PTHR43060:SF15">
    <property type="entry name" value="3-HYDROXYISOBUTYRATE DEHYDROGENASE-LIKE 1, MITOCHONDRIAL-RELATED"/>
    <property type="match status" value="1"/>
</dbReference>
<comment type="caution">
    <text evidence="7">The sequence shown here is derived from an EMBL/GenBank/DDBJ whole genome shotgun (WGS) entry which is preliminary data.</text>
</comment>
<dbReference type="GO" id="GO:0016491">
    <property type="term" value="F:oxidoreductase activity"/>
    <property type="evidence" value="ECO:0007669"/>
    <property type="project" value="UniProtKB-KW"/>
</dbReference>
<dbReference type="Pfam" id="PF14833">
    <property type="entry name" value="NAD_binding_11"/>
    <property type="match status" value="1"/>
</dbReference>
<dbReference type="EMBL" id="SPKJ01000017">
    <property type="protein sequence ID" value="MYZ47597.1"/>
    <property type="molecule type" value="Genomic_DNA"/>
</dbReference>
<dbReference type="Gene3D" id="3.40.50.720">
    <property type="entry name" value="NAD(P)-binding Rossmann-like Domain"/>
    <property type="match status" value="1"/>
</dbReference>
<dbReference type="PANTHER" id="PTHR43060">
    <property type="entry name" value="3-HYDROXYISOBUTYRATE DEHYDROGENASE-LIKE 1, MITOCHONDRIAL-RELATED"/>
    <property type="match status" value="1"/>
</dbReference>
<keyword evidence="3" id="KW-0520">NAD</keyword>
<reference evidence="7" key="1">
    <citation type="submission" date="2019-03" db="EMBL/GenBank/DDBJ databases">
        <title>Afifella sp. nov., isolated from activated sludge.</title>
        <authorList>
            <person name="Li Q."/>
            <person name="Liu Y."/>
        </authorList>
    </citation>
    <scope>NUCLEOTIDE SEQUENCE</scope>
    <source>
        <strain evidence="7">L72</strain>
    </source>
</reference>
<dbReference type="GO" id="GO:0016054">
    <property type="term" value="P:organic acid catabolic process"/>
    <property type="evidence" value="ECO:0007669"/>
    <property type="project" value="UniProtKB-ARBA"/>
</dbReference>
<keyword evidence="2" id="KW-0560">Oxidoreductase</keyword>
<dbReference type="GO" id="GO:0051287">
    <property type="term" value="F:NAD binding"/>
    <property type="evidence" value="ECO:0007669"/>
    <property type="project" value="InterPro"/>
</dbReference>
<gene>
    <name evidence="7" type="ORF">E4O86_07710</name>
</gene>
<feature type="domain" description="3-hydroxyisobutyrate dehydrogenase-like NAD-binding" evidence="6">
    <location>
        <begin position="166"/>
        <end position="285"/>
    </location>
</feature>
<dbReference type="InterPro" id="IPR036291">
    <property type="entry name" value="NAD(P)-bd_dom_sf"/>
</dbReference>
<dbReference type="InterPro" id="IPR008927">
    <property type="entry name" value="6-PGluconate_DH-like_C_sf"/>
</dbReference>
<keyword evidence="8" id="KW-1185">Reference proteome</keyword>
<feature type="active site" evidence="4">
    <location>
        <position position="172"/>
    </location>
</feature>
<dbReference type="SUPFAM" id="SSF48179">
    <property type="entry name" value="6-phosphogluconate dehydrogenase C-terminal domain-like"/>
    <property type="match status" value="1"/>
</dbReference>
<evidence type="ECO:0000313" key="7">
    <source>
        <dbReference type="EMBL" id="MYZ47597.1"/>
    </source>
</evidence>
<dbReference type="InterPro" id="IPR029154">
    <property type="entry name" value="HIBADH-like_NADP-bd"/>
</dbReference>
<evidence type="ECO:0000256" key="3">
    <source>
        <dbReference type="ARBA" id="ARBA00023027"/>
    </source>
</evidence>
<dbReference type="InterPro" id="IPR006115">
    <property type="entry name" value="6PGDH_NADP-bd"/>
</dbReference>
<accession>A0A964T453</accession>
<dbReference type="InterPro" id="IPR015815">
    <property type="entry name" value="HIBADH-related"/>
</dbReference>
<dbReference type="GO" id="GO:0050661">
    <property type="term" value="F:NADP binding"/>
    <property type="evidence" value="ECO:0007669"/>
    <property type="project" value="InterPro"/>
</dbReference>
<proteinExistence type="inferred from homology"/>
<evidence type="ECO:0000256" key="2">
    <source>
        <dbReference type="ARBA" id="ARBA00023002"/>
    </source>
</evidence>
<dbReference type="Proteomes" id="UP000773614">
    <property type="component" value="Unassembled WGS sequence"/>
</dbReference>
<evidence type="ECO:0000256" key="1">
    <source>
        <dbReference type="ARBA" id="ARBA00009080"/>
    </source>
</evidence>
<dbReference type="RefSeq" id="WP_161139942.1">
    <property type="nucleotide sequence ID" value="NZ_SPKJ01000017.1"/>
</dbReference>
<sequence length="300" mass="30534">MERIIFIGLGAMGEPMAANLLAKGFDLTAVGNRRPEPVARLREQGAKVAADLAEAASGGGIAILMLPSSREVEAVALGDGGLLASLPAGSVVVDCSTSDPESTAALGRKFAARGVAMVDAPVTRGIAGAKQGKLAFFVGGDEADFARVEPALSAMGDTFHRMGALGSGHATKAMTNALSYATVALVGEMLSLGERLGIDLPVLQEALMSGAASKALESFGPRIIARDYAAPRVTIGNVCTHLAIAESMAARAHAQVPVLQAAEKVYRRVSALGHDASDMSSIAELWDGPDGAAEAGRAAS</sequence>
<dbReference type="AlphaFoldDB" id="A0A964T453"/>
<dbReference type="PIRSF" id="PIRSF000103">
    <property type="entry name" value="HIBADH"/>
    <property type="match status" value="1"/>
</dbReference>
<evidence type="ECO:0000313" key="8">
    <source>
        <dbReference type="Proteomes" id="UP000773614"/>
    </source>
</evidence>
<feature type="domain" description="6-phosphogluconate dehydrogenase NADP-binding" evidence="5">
    <location>
        <begin position="4"/>
        <end position="160"/>
    </location>
</feature>
<evidence type="ECO:0000256" key="4">
    <source>
        <dbReference type="PIRSR" id="PIRSR000103-1"/>
    </source>
</evidence>
<evidence type="ECO:0000259" key="5">
    <source>
        <dbReference type="Pfam" id="PF03446"/>
    </source>
</evidence>
<organism evidence="7 8">
    <name type="scientific">Propylenella binzhouense</name>
    <dbReference type="NCBI Taxonomy" id="2555902"/>
    <lineage>
        <taxon>Bacteria</taxon>
        <taxon>Pseudomonadati</taxon>
        <taxon>Pseudomonadota</taxon>
        <taxon>Alphaproteobacteria</taxon>
        <taxon>Hyphomicrobiales</taxon>
        <taxon>Propylenellaceae</taxon>
        <taxon>Propylenella</taxon>
    </lineage>
</organism>
<dbReference type="OrthoDB" id="9812907at2"/>
<protein>
    <submittedName>
        <fullName evidence="7">NAD(P)-dependent oxidoreductase</fullName>
    </submittedName>
</protein>
<dbReference type="Pfam" id="PF03446">
    <property type="entry name" value="NAD_binding_2"/>
    <property type="match status" value="1"/>
</dbReference>
<dbReference type="InterPro" id="IPR002204">
    <property type="entry name" value="3-OH-isobutyrate_DH-rel_CS"/>
</dbReference>
<dbReference type="PROSITE" id="PS00895">
    <property type="entry name" value="3_HYDROXYISOBUT_DH"/>
    <property type="match status" value="1"/>
</dbReference>
<dbReference type="SUPFAM" id="SSF51735">
    <property type="entry name" value="NAD(P)-binding Rossmann-fold domains"/>
    <property type="match status" value="1"/>
</dbReference>
<evidence type="ECO:0000259" key="6">
    <source>
        <dbReference type="Pfam" id="PF14833"/>
    </source>
</evidence>
<comment type="similarity">
    <text evidence="1">Belongs to the HIBADH-related family.</text>
</comment>
<dbReference type="Gene3D" id="1.10.1040.10">
    <property type="entry name" value="N-(1-d-carboxylethyl)-l-norvaline Dehydrogenase, domain 2"/>
    <property type="match status" value="1"/>
</dbReference>